<gene>
    <name evidence="2" type="ORF">GCM10017635_32640</name>
</gene>
<reference evidence="2" key="2">
    <citation type="submission" date="2023-01" db="EMBL/GenBank/DDBJ databases">
        <authorList>
            <person name="Sun Q."/>
            <person name="Evtushenko L."/>
        </authorList>
    </citation>
    <scope>NUCLEOTIDE SEQUENCE</scope>
    <source>
        <strain evidence="2">VKM B-2222</strain>
    </source>
</reference>
<comment type="caution">
    <text evidence="2">The sequence shown here is derived from an EMBL/GenBank/DDBJ whole genome shotgun (WGS) entry which is preliminary data.</text>
</comment>
<keyword evidence="1" id="KW-0812">Transmembrane</keyword>
<evidence type="ECO:0000313" key="3">
    <source>
        <dbReference type="Proteomes" id="UP001143349"/>
    </source>
</evidence>
<keyword evidence="3" id="KW-1185">Reference proteome</keyword>
<evidence type="ECO:0000256" key="1">
    <source>
        <dbReference type="SAM" id="Phobius"/>
    </source>
</evidence>
<sequence>MRDFFIVWMERIISVVMVLGAVAVLLGGLGVMTAPQGGLLPGLMVWIAGTIYLILIGGMVYLGLGIYNNTKRTAEAIERLSQRS</sequence>
<proteinExistence type="predicted"/>
<evidence type="ECO:0000313" key="2">
    <source>
        <dbReference type="EMBL" id="GLK65787.1"/>
    </source>
</evidence>
<reference evidence="2" key="1">
    <citation type="journal article" date="2014" name="Int. J. Syst. Evol. Microbiol.">
        <title>Complete genome sequence of Corynebacterium casei LMG S-19264T (=DSM 44701T), isolated from a smear-ripened cheese.</title>
        <authorList>
            <consortium name="US DOE Joint Genome Institute (JGI-PGF)"/>
            <person name="Walter F."/>
            <person name="Albersmeier A."/>
            <person name="Kalinowski J."/>
            <person name="Ruckert C."/>
        </authorList>
    </citation>
    <scope>NUCLEOTIDE SEQUENCE</scope>
    <source>
        <strain evidence="2">VKM B-2222</strain>
    </source>
</reference>
<dbReference type="RefSeq" id="WP_010392848.1">
    <property type="nucleotide sequence ID" value="NZ_BSFH01000095.1"/>
</dbReference>
<accession>A0AAD3P1C7</accession>
<dbReference type="Proteomes" id="UP001143349">
    <property type="component" value="Unassembled WGS sequence"/>
</dbReference>
<keyword evidence="1" id="KW-0472">Membrane</keyword>
<feature type="transmembrane region" description="Helical" evidence="1">
    <location>
        <begin position="12"/>
        <end position="31"/>
    </location>
</feature>
<name>A0AAD3P1C7_9RHOB</name>
<feature type="transmembrane region" description="Helical" evidence="1">
    <location>
        <begin position="43"/>
        <end position="64"/>
    </location>
</feature>
<dbReference type="EMBL" id="BSFH01000095">
    <property type="protein sequence ID" value="GLK65787.1"/>
    <property type="molecule type" value="Genomic_DNA"/>
</dbReference>
<protein>
    <submittedName>
        <fullName evidence="2">Uncharacterized protein</fullName>
    </submittedName>
</protein>
<dbReference type="AlphaFoldDB" id="A0AAD3P1C7"/>
<organism evidence="2 3">
    <name type="scientific">Paracoccus kondratievae</name>
    <dbReference type="NCBI Taxonomy" id="135740"/>
    <lineage>
        <taxon>Bacteria</taxon>
        <taxon>Pseudomonadati</taxon>
        <taxon>Pseudomonadota</taxon>
        <taxon>Alphaproteobacteria</taxon>
        <taxon>Rhodobacterales</taxon>
        <taxon>Paracoccaceae</taxon>
        <taxon>Paracoccus</taxon>
    </lineage>
</organism>
<keyword evidence="1" id="KW-1133">Transmembrane helix</keyword>